<keyword evidence="2" id="KW-0808">Transferase</keyword>
<dbReference type="GO" id="GO:0016758">
    <property type="term" value="F:hexosyltransferase activity"/>
    <property type="evidence" value="ECO:0007669"/>
    <property type="project" value="TreeGrafter"/>
</dbReference>
<keyword evidence="3" id="KW-1185">Reference proteome</keyword>
<reference evidence="2" key="1">
    <citation type="submission" date="2015-07" db="EMBL/GenBank/DDBJ databases">
        <title>Draft Genome Sequences of Anaerolinea thermolimosa IMO-1, Bellilinea caldifistulae GOMI-1, Leptolinea tardivitalis YMTK-2, Levilinea saccharolytica KIBI-1,Longilinea arvoryzae KOME-1, Previously Described as Members of the Anaerolineaceae (Chloroflexi).</title>
        <authorList>
            <person name="Sekiguchi Y."/>
            <person name="Ohashi A."/>
            <person name="Matsuura N."/>
            <person name="Tourlousse M.D."/>
        </authorList>
    </citation>
    <scope>NUCLEOTIDE SEQUENCE [LARGE SCALE GENOMIC DNA]</scope>
    <source>
        <strain evidence="2">KOME-1</strain>
    </source>
</reference>
<dbReference type="STRING" id="360412.LARV_03026"/>
<evidence type="ECO:0000313" key="2">
    <source>
        <dbReference type="EMBL" id="GAP15242.1"/>
    </source>
</evidence>
<organism evidence="2">
    <name type="scientific">Longilinea arvoryzae</name>
    <dbReference type="NCBI Taxonomy" id="360412"/>
    <lineage>
        <taxon>Bacteria</taxon>
        <taxon>Bacillati</taxon>
        <taxon>Chloroflexota</taxon>
        <taxon>Anaerolineae</taxon>
        <taxon>Anaerolineales</taxon>
        <taxon>Anaerolineaceae</taxon>
        <taxon>Longilinea</taxon>
    </lineage>
</organism>
<dbReference type="Proteomes" id="UP000055060">
    <property type="component" value="Unassembled WGS sequence"/>
</dbReference>
<dbReference type="InterPro" id="IPR050194">
    <property type="entry name" value="Glycosyltransferase_grp1"/>
</dbReference>
<dbReference type="Gene3D" id="3.40.50.2000">
    <property type="entry name" value="Glycogen Phosphorylase B"/>
    <property type="match status" value="2"/>
</dbReference>
<protein>
    <submittedName>
        <fullName evidence="2">Glycosyltransferase</fullName>
    </submittedName>
</protein>
<dbReference type="SUPFAM" id="SSF53756">
    <property type="entry name" value="UDP-Glycosyltransferase/glycogen phosphorylase"/>
    <property type="match status" value="1"/>
</dbReference>
<dbReference type="PANTHER" id="PTHR45947:SF3">
    <property type="entry name" value="SULFOQUINOVOSYL TRANSFERASE SQD2"/>
    <property type="match status" value="1"/>
</dbReference>
<dbReference type="CDD" id="cd03794">
    <property type="entry name" value="GT4_WbuB-like"/>
    <property type="match status" value="1"/>
</dbReference>
<dbReference type="RefSeq" id="WP_075074428.1">
    <property type="nucleotide sequence ID" value="NZ_DF967972.1"/>
</dbReference>
<sequence>MHILLIHQAFAGLNEAGGTRHIELARALVQKGHQVTIISSPVSYLTGKCRSNRLGWVEKEQSEAGITILRTYTYPALHRSFFHRVLSFFSFMISSFFVGLGVPNVTLVWGTSPPIFQGVTAWLLARLKGKPFLFEVRDLWPAFAIGVGVLRNPLLIRLSLGLERFLYRHADRVMVNSPGFIDHVTARGARWVELIPNGADPDMFDPQGNGAQFRQEYNLDNHFIAMYAGAHGLSNDLDIVLDAAEELRDRPEIAIVLVGDGKEKNRLQSRATARCLDNVFFTPPVPKNGMSAVLSAADACIAILKPLELYKTTYPNKVFDYMAASRPVVLAIDGVIRKVVEEAGAGIAVPPGDAHAMAQAIRELAADRQRSRAMGLAGRRCVEEKFNRADLADRLVLLLEDMGRVHA</sequence>
<dbReference type="EMBL" id="DF967972">
    <property type="protein sequence ID" value="GAP15242.1"/>
    <property type="molecule type" value="Genomic_DNA"/>
</dbReference>
<dbReference type="AlphaFoldDB" id="A0A0S7BNB6"/>
<dbReference type="Pfam" id="PF13579">
    <property type="entry name" value="Glyco_trans_4_4"/>
    <property type="match status" value="1"/>
</dbReference>
<evidence type="ECO:0000313" key="3">
    <source>
        <dbReference type="Proteomes" id="UP000055060"/>
    </source>
</evidence>
<feature type="domain" description="Glycosyltransferase subfamily 4-like N-terminal" evidence="1">
    <location>
        <begin position="23"/>
        <end position="198"/>
    </location>
</feature>
<dbReference type="OrthoDB" id="9811902at2"/>
<dbReference type="PANTHER" id="PTHR45947">
    <property type="entry name" value="SULFOQUINOVOSYL TRANSFERASE SQD2"/>
    <property type="match status" value="1"/>
</dbReference>
<dbReference type="InterPro" id="IPR028098">
    <property type="entry name" value="Glyco_trans_4-like_N"/>
</dbReference>
<gene>
    <name evidence="2" type="ORF">LARV_03026</name>
</gene>
<accession>A0A0S7BNB6</accession>
<name>A0A0S7BNB6_9CHLR</name>
<proteinExistence type="predicted"/>
<evidence type="ECO:0000259" key="1">
    <source>
        <dbReference type="Pfam" id="PF13579"/>
    </source>
</evidence>
<dbReference type="Pfam" id="PF13692">
    <property type="entry name" value="Glyco_trans_1_4"/>
    <property type="match status" value="1"/>
</dbReference>